<dbReference type="EMBL" id="CAJFDH010000004">
    <property type="protein sequence ID" value="CAD5221720.1"/>
    <property type="molecule type" value="Genomic_DNA"/>
</dbReference>
<sequence>MSRKVSTASRADRHQRKKSDRLAFSPQNKEEEVFDDGKEEDLIYGDSKFLHRNHKHSDKKPSLHEDGDESEPEPMRRNRRVKLPRYIWNGDTKYACYSELMISHFRDLDRHLPMFRKYADNNEVVVIFRSLPNLDNFMKTLVPPPETSKMAPPFFRTIERYMRHESSKDVVDVLCGFMRLNPSFTAHYFVAKPYDMFYVRMARLHLSVNREHAQKFYEIRPDLLNDNFEAIVEWTDVRKWILDMIYDLRTCLDWISVKHGIELDGCFEQFVRRFITLLSPRFEVQSLRARVFLNIIEVFIKTNATPYSDETIRYFMLICATLCRAIPEHYADSERKDEIQERVFVPLRKCLHEIKRSLDDVNSTIKSPAQKLIDQAIGVMVIR</sequence>
<evidence type="ECO:0000313" key="2">
    <source>
        <dbReference type="EMBL" id="CAD5221720.1"/>
    </source>
</evidence>
<dbReference type="EMBL" id="CAJFCW020000004">
    <property type="protein sequence ID" value="CAG9115360.1"/>
    <property type="molecule type" value="Genomic_DNA"/>
</dbReference>
<organism evidence="2 3">
    <name type="scientific">Bursaphelenchus okinawaensis</name>
    <dbReference type="NCBI Taxonomy" id="465554"/>
    <lineage>
        <taxon>Eukaryota</taxon>
        <taxon>Metazoa</taxon>
        <taxon>Ecdysozoa</taxon>
        <taxon>Nematoda</taxon>
        <taxon>Chromadorea</taxon>
        <taxon>Rhabditida</taxon>
        <taxon>Tylenchina</taxon>
        <taxon>Tylenchomorpha</taxon>
        <taxon>Aphelenchoidea</taxon>
        <taxon>Aphelenchoididae</taxon>
        <taxon>Bursaphelenchus</taxon>
    </lineage>
</organism>
<dbReference type="Proteomes" id="UP000783686">
    <property type="component" value="Unassembled WGS sequence"/>
</dbReference>
<evidence type="ECO:0000313" key="3">
    <source>
        <dbReference type="Proteomes" id="UP000614601"/>
    </source>
</evidence>
<reference evidence="2" key="1">
    <citation type="submission" date="2020-09" db="EMBL/GenBank/DDBJ databases">
        <authorList>
            <person name="Kikuchi T."/>
        </authorList>
    </citation>
    <scope>NUCLEOTIDE SEQUENCE</scope>
    <source>
        <strain evidence="2">SH1</strain>
    </source>
</reference>
<dbReference type="Proteomes" id="UP000614601">
    <property type="component" value="Unassembled WGS sequence"/>
</dbReference>
<dbReference type="OrthoDB" id="10355671at2759"/>
<name>A0A811L3F9_9BILA</name>
<feature type="region of interest" description="Disordered" evidence="1">
    <location>
        <begin position="1"/>
        <end position="77"/>
    </location>
</feature>
<accession>A0A811L3F9</accession>
<keyword evidence="3" id="KW-1185">Reference proteome</keyword>
<dbReference type="AlphaFoldDB" id="A0A811L3F9"/>
<feature type="compositionally biased region" description="Acidic residues" evidence="1">
    <location>
        <begin position="32"/>
        <end position="43"/>
    </location>
</feature>
<proteinExistence type="predicted"/>
<gene>
    <name evidence="2" type="ORF">BOKJ2_LOCUS9586</name>
</gene>
<comment type="caution">
    <text evidence="2">The sequence shown here is derived from an EMBL/GenBank/DDBJ whole genome shotgun (WGS) entry which is preliminary data.</text>
</comment>
<protein>
    <submittedName>
        <fullName evidence="2">Uncharacterized protein</fullName>
    </submittedName>
</protein>
<evidence type="ECO:0000256" key="1">
    <source>
        <dbReference type="SAM" id="MobiDB-lite"/>
    </source>
</evidence>